<keyword evidence="4" id="KW-1185">Reference proteome</keyword>
<comment type="caution">
    <text evidence="3">The sequence shown here is derived from an EMBL/GenBank/DDBJ whole genome shotgun (WGS) entry which is preliminary data.</text>
</comment>
<sequence>MPPMPPAYRPTAAPYAVPPGPRPRYTPPSPHATLPPEVQRRVARGRAVAGVCLVVGMGLLIGAAAGYSIGGYPASAQPAAQSTTAAYAVTHDLWHNVPVDTLFPPTVNGPGAGPGGADRTWTRVGVAPDSDCDGAFDPALAKTLAPVGCRRLVRATYTDSTSSDVTTVGLLITRADPAGMARLSAAWRAQHLGQDAELMPRPVAFPGTDSTGFGLAQRASWQVDILNELPAVVYAVSGFADSRTVTDPQPAAAATIQGATSAPAQAGLGYDARGLTIAIEQRLVAATRAALHESSAGAAR</sequence>
<keyword evidence="2" id="KW-0472">Membrane</keyword>
<name>A0ABT1PYB6_9ACTN</name>
<reference evidence="3" key="1">
    <citation type="submission" date="2022-06" db="EMBL/GenBank/DDBJ databases">
        <title>Draft genome sequence of Streptomyces sp. RB6PN25 isolated from peat swamp forest in Thailand.</title>
        <authorList>
            <person name="Duangmal K."/>
            <person name="Klaysubun C."/>
        </authorList>
    </citation>
    <scope>NUCLEOTIDE SEQUENCE</scope>
    <source>
        <strain evidence="3">RB6PN25</strain>
    </source>
</reference>
<dbReference type="EMBL" id="JANFNG010000015">
    <property type="protein sequence ID" value="MCQ4082680.1"/>
    <property type="molecule type" value="Genomic_DNA"/>
</dbReference>
<evidence type="ECO:0000256" key="2">
    <source>
        <dbReference type="SAM" id="Phobius"/>
    </source>
</evidence>
<gene>
    <name evidence="3" type="ORF">NGB36_19235</name>
</gene>
<evidence type="ECO:0000313" key="4">
    <source>
        <dbReference type="Proteomes" id="UP001057702"/>
    </source>
</evidence>
<accession>A0ABT1PYB6</accession>
<protein>
    <submittedName>
        <fullName evidence="3">Uncharacterized protein</fullName>
    </submittedName>
</protein>
<feature type="region of interest" description="Disordered" evidence="1">
    <location>
        <begin position="1"/>
        <end position="35"/>
    </location>
</feature>
<proteinExistence type="predicted"/>
<dbReference type="RefSeq" id="WP_255921590.1">
    <property type="nucleotide sequence ID" value="NZ_JANFNG010000015.1"/>
</dbReference>
<evidence type="ECO:0000256" key="1">
    <source>
        <dbReference type="SAM" id="MobiDB-lite"/>
    </source>
</evidence>
<feature type="transmembrane region" description="Helical" evidence="2">
    <location>
        <begin position="47"/>
        <end position="69"/>
    </location>
</feature>
<keyword evidence="2" id="KW-1133">Transmembrane helix</keyword>
<dbReference type="Proteomes" id="UP001057702">
    <property type="component" value="Unassembled WGS sequence"/>
</dbReference>
<organism evidence="3 4">
    <name type="scientific">Streptomyces humicola</name>
    <dbReference type="NCBI Taxonomy" id="2953240"/>
    <lineage>
        <taxon>Bacteria</taxon>
        <taxon>Bacillati</taxon>
        <taxon>Actinomycetota</taxon>
        <taxon>Actinomycetes</taxon>
        <taxon>Kitasatosporales</taxon>
        <taxon>Streptomycetaceae</taxon>
        <taxon>Streptomyces</taxon>
    </lineage>
</organism>
<feature type="compositionally biased region" description="Pro residues" evidence="1">
    <location>
        <begin position="16"/>
        <end position="30"/>
    </location>
</feature>
<keyword evidence="2" id="KW-0812">Transmembrane</keyword>
<evidence type="ECO:0000313" key="3">
    <source>
        <dbReference type="EMBL" id="MCQ4082680.1"/>
    </source>
</evidence>